<keyword evidence="8" id="KW-0547">Nucleotide-binding</keyword>
<dbReference type="Proteomes" id="UP000189739">
    <property type="component" value="Unassembled WGS sequence"/>
</dbReference>
<dbReference type="SUPFAM" id="SSF47384">
    <property type="entry name" value="Homodimeric domain of signal transducing histidine kinase"/>
    <property type="match status" value="1"/>
</dbReference>
<keyword evidence="9" id="KW-0418">Kinase</keyword>
<proteinExistence type="predicted"/>
<dbReference type="InterPro" id="IPR005467">
    <property type="entry name" value="His_kinase_dom"/>
</dbReference>
<organism evidence="17 18">
    <name type="scientific">Mucilaginibacter pedocola</name>
    <dbReference type="NCBI Taxonomy" id="1792845"/>
    <lineage>
        <taxon>Bacteria</taxon>
        <taxon>Pseudomonadati</taxon>
        <taxon>Bacteroidota</taxon>
        <taxon>Sphingobacteriia</taxon>
        <taxon>Sphingobacteriales</taxon>
        <taxon>Sphingobacteriaceae</taxon>
        <taxon>Mucilaginibacter</taxon>
    </lineage>
</organism>
<feature type="domain" description="HAMP" evidence="16">
    <location>
        <begin position="176"/>
        <end position="229"/>
    </location>
</feature>
<evidence type="ECO:0000256" key="8">
    <source>
        <dbReference type="ARBA" id="ARBA00022741"/>
    </source>
</evidence>
<keyword evidence="4" id="KW-1003">Cell membrane</keyword>
<keyword evidence="6" id="KW-0808">Transferase</keyword>
<dbReference type="PROSITE" id="PS50885">
    <property type="entry name" value="HAMP"/>
    <property type="match status" value="1"/>
</dbReference>
<dbReference type="CDD" id="cd06225">
    <property type="entry name" value="HAMP"/>
    <property type="match status" value="1"/>
</dbReference>
<dbReference type="GO" id="GO:0000155">
    <property type="term" value="F:phosphorelay sensor kinase activity"/>
    <property type="evidence" value="ECO:0007669"/>
    <property type="project" value="InterPro"/>
</dbReference>
<evidence type="ECO:0000256" key="13">
    <source>
        <dbReference type="ARBA" id="ARBA00023136"/>
    </source>
</evidence>
<dbReference type="SUPFAM" id="SSF158472">
    <property type="entry name" value="HAMP domain-like"/>
    <property type="match status" value="1"/>
</dbReference>
<dbReference type="GO" id="GO:0005524">
    <property type="term" value="F:ATP binding"/>
    <property type="evidence" value="ECO:0007669"/>
    <property type="project" value="UniProtKB-KW"/>
</dbReference>
<dbReference type="PANTHER" id="PTHR45528">
    <property type="entry name" value="SENSOR HISTIDINE KINASE CPXA"/>
    <property type="match status" value="1"/>
</dbReference>
<keyword evidence="12" id="KW-0902">Two-component regulatory system</keyword>
<dbReference type="PROSITE" id="PS50109">
    <property type="entry name" value="HIS_KIN"/>
    <property type="match status" value="1"/>
</dbReference>
<dbReference type="Gene3D" id="1.10.287.130">
    <property type="match status" value="1"/>
</dbReference>
<feature type="transmembrane region" description="Helical" evidence="14">
    <location>
        <begin position="150"/>
        <end position="170"/>
    </location>
</feature>
<dbReference type="InterPro" id="IPR003660">
    <property type="entry name" value="HAMP_dom"/>
</dbReference>
<evidence type="ECO:0000256" key="6">
    <source>
        <dbReference type="ARBA" id="ARBA00022679"/>
    </source>
</evidence>
<keyword evidence="7 14" id="KW-0812">Transmembrane</keyword>
<accession>A0A1S9P7X0</accession>
<keyword evidence="5" id="KW-0597">Phosphoprotein</keyword>
<evidence type="ECO:0000313" key="18">
    <source>
        <dbReference type="Proteomes" id="UP000189739"/>
    </source>
</evidence>
<dbReference type="SMART" id="SM00304">
    <property type="entry name" value="HAMP"/>
    <property type="match status" value="1"/>
</dbReference>
<dbReference type="GO" id="GO:0005886">
    <property type="term" value="C:plasma membrane"/>
    <property type="evidence" value="ECO:0007669"/>
    <property type="project" value="UniProtKB-SubCell"/>
</dbReference>
<name>A0A1S9P7X0_9SPHI</name>
<evidence type="ECO:0000256" key="12">
    <source>
        <dbReference type="ARBA" id="ARBA00023012"/>
    </source>
</evidence>
<dbReference type="CDD" id="cd00082">
    <property type="entry name" value="HisKA"/>
    <property type="match status" value="1"/>
</dbReference>
<dbReference type="STRING" id="1792845.BC343_16035"/>
<keyword evidence="13 14" id="KW-0472">Membrane</keyword>
<gene>
    <name evidence="17" type="ORF">BC343_16035</name>
</gene>
<dbReference type="SUPFAM" id="SSF55874">
    <property type="entry name" value="ATPase domain of HSP90 chaperone/DNA topoisomerase II/histidine kinase"/>
    <property type="match status" value="1"/>
</dbReference>
<dbReference type="EC" id="2.7.13.3" evidence="3"/>
<evidence type="ECO:0000256" key="5">
    <source>
        <dbReference type="ARBA" id="ARBA00022553"/>
    </source>
</evidence>
<dbReference type="InterPro" id="IPR050398">
    <property type="entry name" value="HssS/ArlS-like"/>
</dbReference>
<dbReference type="InterPro" id="IPR003594">
    <property type="entry name" value="HATPase_dom"/>
</dbReference>
<evidence type="ECO:0000256" key="14">
    <source>
        <dbReference type="SAM" id="Phobius"/>
    </source>
</evidence>
<dbReference type="SMART" id="SM00388">
    <property type="entry name" value="HisKA"/>
    <property type="match status" value="1"/>
</dbReference>
<comment type="catalytic activity">
    <reaction evidence="1">
        <text>ATP + protein L-histidine = ADP + protein N-phospho-L-histidine.</text>
        <dbReference type="EC" id="2.7.13.3"/>
    </reaction>
</comment>
<reference evidence="17 18" key="1">
    <citation type="submission" date="2016-07" db="EMBL/GenBank/DDBJ databases">
        <title>Genomic analysis of zinc-resistant bacterium Mucilaginibacter pedocola TBZ30.</title>
        <authorList>
            <person name="Huang J."/>
            <person name="Tang J."/>
        </authorList>
    </citation>
    <scope>NUCLEOTIDE SEQUENCE [LARGE SCALE GENOMIC DNA]</scope>
    <source>
        <strain evidence="17 18">TBZ30</strain>
    </source>
</reference>
<dbReference type="Pfam" id="PF00672">
    <property type="entry name" value="HAMP"/>
    <property type="match status" value="1"/>
</dbReference>
<evidence type="ECO:0000256" key="7">
    <source>
        <dbReference type="ARBA" id="ARBA00022692"/>
    </source>
</evidence>
<evidence type="ECO:0000259" key="15">
    <source>
        <dbReference type="PROSITE" id="PS50109"/>
    </source>
</evidence>
<dbReference type="PANTHER" id="PTHR45528:SF1">
    <property type="entry name" value="SENSOR HISTIDINE KINASE CPXA"/>
    <property type="match status" value="1"/>
</dbReference>
<keyword evidence="18" id="KW-1185">Reference proteome</keyword>
<dbReference type="InterPro" id="IPR036890">
    <property type="entry name" value="HATPase_C_sf"/>
</dbReference>
<evidence type="ECO:0000259" key="16">
    <source>
        <dbReference type="PROSITE" id="PS50885"/>
    </source>
</evidence>
<evidence type="ECO:0000256" key="9">
    <source>
        <dbReference type="ARBA" id="ARBA00022777"/>
    </source>
</evidence>
<evidence type="ECO:0000256" key="1">
    <source>
        <dbReference type="ARBA" id="ARBA00000085"/>
    </source>
</evidence>
<keyword evidence="10" id="KW-0067">ATP-binding</keyword>
<evidence type="ECO:0000256" key="4">
    <source>
        <dbReference type="ARBA" id="ARBA00022475"/>
    </source>
</evidence>
<dbReference type="PRINTS" id="PR00344">
    <property type="entry name" value="BCTRLSENSOR"/>
</dbReference>
<protein>
    <recommendedName>
        <fullName evidence="3">histidine kinase</fullName>
        <ecNumber evidence="3">2.7.13.3</ecNumber>
    </recommendedName>
</protein>
<evidence type="ECO:0000256" key="11">
    <source>
        <dbReference type="ARBA" id="ARBA00022989"/>
    </source>
</evidence>
<dbReference type="Pfam" id="PF02518">
    <property type="entry name" value="HATPase_c"/>
    <property type="match status" value="1"/>
</dbReference>
<dbReference type="Gene3D" id="6.10.340.10">
    <property type="match status" value="1"/>
</dbReference>
<dbReference type="RefSeq" id="WP_078350913.1">
    <property type="nucleotide sequence ID" value="NZ_MBTF01000037.1"/>
</dbReference>
<dbReference type="Gene3D" id="3.30.565.10">
    <property type="entry name" value="Histidine kinase-like ATPase, C-terminal domain"/>
    <property type="match status" value="1"/>
</dbReference>
<sequence length="459" mass="52329">MKIKTRLSLYFTLISSGALLLVLVAVYVAVFSFFTQDFYNRLQERTHLASQFYLKADELTSDSLIRVQQKYLERLPDEVMKIYDDYNLSAFNTESNIYWTKDIIEQVRRDGYIEYEEGPRKVFGKYYHDNQGNYVILASAVDANLRHRTIVLAKITTVLFFIFGIGLFFAGRIFAQKALSPVDNLVKQISNIQASNLHLRVDEVNTKDEIAELVNNFNRLLEHLQNAFELQQTFVANASHELRTPLTSIMGEVDVALNKKRNMAEYERVLHSIANDGARLQETITSLMELAQVDLNYTRAALTPIRVDELLWELEEYWANKKGPGQLQIKLNNLPEDESLLTMPAHKSMLFIALNNIIDNAFKYSAGQPVVLGFEANTNAIRIGITDKGQGISKEDIEKIFRPFFRVNKDRSISGSGIGLYIAHKIIELFKGSIKVASKPGKGSTFTVEFLTHNSQNQF</sequence>
<keyword evidence="11 14" id="KW-1133">Transmembrane helix</keyword>
<comment type="caution">
    <text evidence="17">The sequence shown here is derived from an EMBL/GenBank/DDBJ whole genome shotgun (WGS) entry which is preliminary data.</text>
</comment>
<feature type="domain" description="Histidine kinase" evidence="15">
    <location>
        <begin position="237"/>
        <end position="454"/>
    </location>
</feature>
<dbReference type="InterPro" id="IPR003661">
    <property type="entry name" value="HisK_dim/P_dom"/>
</dbReference>
<evidence type="ECO:0000256" key="3">
    <source>
        <dbReference type="ARBA" id="ARBA00012438"/>
    </source>
</evidence>
<evidence type="ECO:0000313" key="17">
    <source>
        <dbReference type="EMBL" id="OOQ57044.1"/>
    </source>
</evidence>
<dbReference type="AlphaFoldDB" id="A0A1S9P7X0"/>
<comment type="subcellular location">
    <subcellularLocation>
        <location evidence="2">Cell membrane</location>
        <topology evidence="2">Multi-pass membrane protein</topology>
    </subcellularLocation>
</comment>
<dbReference type="OrthoDB" id="594725at2"/>
<dbReference type="SMART" id="SM00387">
    <property type="entry name" value="HATPase_c"/>
    <property type="match status" value="1"/>
</dbReference>
<evidence type="ECO:0000256" key="2">
    <source>
        <dbReference type="ARBA" id="ARBA00004651"/>
    </source>
</evidence>
<evidence type="ECO:0000256" key="10">
    <source>
        <dbReference type="ARBA" id="ARBA00022840"/>
    </source>
</evidence>
<dbReference type="InterPro" id="IPR004358">
    <property type="entry name" value="Sig_transdc_His_kin-like_C"/>
</dbReference>
<dbReference type="InterPro" id="IPR036097">
    <property type="entry name" value="HisK_dim/P_sf"/>
</dbReference>
<dbReference type="EMBL" id="MBTF01000037">
    <property type="protein sequence ID" value="OOQ57044.1"/>
    <property type="molecule type" value="Genomic_DNA"/>
</dbReference>
<feature type="transmembrane region" description="Helical" evidence="14">
    <location>
        <begin position="7"/>
        <end position="34"/>
    </location>
</feature>
<dbReference type="Pfam" id="PF00512">
    <property type="entry name" value="HisKA"/>
    <property type="match status" value="1"/>
</dbReference>